<keyword evidence="2" id="KW-1185">Reference proteome</keyword>
<gene>
    <name evidence="1" type="ORF">FHT02_003338</name>
</gene>
<evidence type="ECO:0000313" key="1">
    <source>
        <dbReference type="EMBL" id="MBB5712082.1"/>
    </source>
</evidence>
<sequence>MLFTGIDSTPVLVAPGANSARNTAEGFGDLTLGAAYTFAPAGVGLELELSGRAKLNTASRSSKLSSGELDYAIGGQITKPLGDFGPFVSATYRVLGDTATYRLRNGLAASAGTSLAIGSRTYLLASYHYSERATDFVKDAHEVFAGAVTALPNSRLRFSGFGTLGLSRGAAAASAGLALSSDF</sequence>
<dbReference type="EMBL" id="JACIJF010000012">
    <property type="protein sequence ID" value="MBB5712082.1"/>
    <property type="molecule type" value="Genomic_DNA"/>
</dbReference>
<dbReference type="Proteomes" id="UP000527143">
    <property type="component" value="Unassembled WGS sequence"/>
</dbReference>
<proteinExistence type="predicted"/>
<organism evidence="1 2">
    <name type="scientific">Sphingomonas xinjiangensis</name>
    <dbReference type="NCBI Taxonomy" id="643568"/>
    <lineage>
        <taxon>Bacteria</taxon>
        <taxon>Pseudomonadati</taxon>
        <taxon>Pseudomonadota</taxon>
        <taxon>Alphaproteobacteria</taxon>
        <taxon>Sphingomonadales</taxon>
        <taxon>Sphingomonadaceae</taxon>
        <taxon>Sphingomonas</taxon>
    </lineage>
</organism>
<protein>
    <recommendedName>
        <fullName evidence="3">Porin</fullName>
    </recommendedName>
</protein>
<name>A0A840YRE5_9SPHN</name>
<evidence type="ECO:0008006" key="3">
    <source>
        <dbReference type="Google" id="ProtNLM"/>
    </source>
</evidence>
<evidence type="ECO:0000313" key="2">
    <source>
        <dbReference type="Proteomes" id="UP000527143"/>
    </source>
</evidence>
<dbReference type="AlphaFoldDB" id="A0A840YRE5"/>
<comment type="caution">
    <text evidence="1">The sequence shown here is derived from an EMBL/GenBank/DDBJ whole genome shotgun (WGS) entry which is preliminary data.</text>
</comment>
<dbReference type="RefSeq" id="WP_184090040.1">
    <property type="nucleotide sequence ID" value="NZ_JACIJF010000012.1"/>
</dbReference>
<reference evidence="1 2" key="1">
    <citation type="submission" date="2020-08" db="EMBL/GenBank/DDBJ databases">
        <title>Genomic Encyclopedia of Type Strains, Phase IV (KMG-IV): sequencing the most valuable type-strain genomes for metagenomic binning, comparative biology and taxonomic classification.</title>
        <authorList>
            <person name="Goeker M."/>
        </authorList>
    </citation>
    <scope>NUCLEOTIDE SEQUENCE [LARGE SCALE GENOMIC DNA]</scope>
    <source>
        <strain evidence="1 2">DSM 26736</strain>
    </source>
</reference>
<accession>A0A840YRE5</accession>